<keyword evidence="4" id="KW-1185">Reference proteome</keyword>
<dbReference type="AlphaFoldDB" id="A0A182NAI3"/>
<name>A0A182NAI3_9DIPT</name>
<organism evidence="3 4">
    <name type="scientific">Anopheles dirus</name>
    <dbReference type="NCBI Taxonomy" id="7168"/>
    <lineage>
        <taxon>Eukaryota</taxon>
        <taxon>Metazoa</taxon>
        <taxon>Ecdysozoa</taxon>
        <taxon>Arthropoda</taxon>
        <taxon>Hexapoda</taxon>
        <taxon>Insecta</taxon>
        <taxon>Pterygota</taxon>
        <taxon>Neoptera</taxon>
        <taxon>Endopterygota</taxon>
        <taxon>Diptera</taxon>
        <taxon>Nematocera</taxon>
        <taxon>Culicoidea</taxon>
        <taxon>Culicidae</taxon>
        <taxon>Anophelinae</taxon>
        <taxon>Anopheles</taxon>
    </lineage>
</organism>
<feature type="compositionally biased region" description="Acidic residues" evidence="1">
    <location>
        <begin position="49"/>
        <end position="62"/>
    </location>
</feature>
<feature type="region of interest" description="Disordered" evidence="1">
    <location>
        <begin position="36"/>
        <end position="62"/>
    </location>
</feature>
<keyword evidence="2" id="KW-0732">Signal</keyword>
<evidence type="ECO:0000313" key="4">
    <source>
        <dbReference type="Proteomes" id="UP000075884"/>
    </source>
</evidence>
<reference evidence="3" key="2">
    <citation type="submission" date="2020-05" db="UniProtKB">
        <authorList>
            <consortium name="EnsemblMetazoa"/>
        </authorList>
    </citation>
    <scope>IDENTIFICATION</scope>
    <source>
        <strain evidence="3">WRAIR2</strain>
    </source>
</reference>
<evidence type="ECO:0000256" key="1">
    <source>
        <dbReference type="SAM" id="MobiDB-lite"/>
    </source>
</evidence>
<sequence>LYYSLSYFTNVLLFVSFADVSCVSLHQQPAHVVKEEEQITASEIADERLDGDDGERDEDDEEMMEKMRANMHSFGTSDGDGILTTAASLFEDTLGLSFGSSIAAVAGISSQGHQQSSFNDDLSLMVGRPDEDGYFHCPAESCDRKHLLKVHKESPGYY</sequence>
<protein>
    <submittedName>
        <fullName evidence="3">Uncharacterized protein</fullName>
    </submittedName>
</protein>
<dbReference type="VEuPathDB" id="VectorBase:ADIR004659"/>
<reference evidence="4" key="1">
    <citation type="submission" date="2013-03" db="EMBL/GenBank/DDBJ databases">
        <title>The Genome Sequence of Anopheles dirus WRAIR2.</title>
        <authorList>
            <consortium name="The Broad Institute Genomics Platform"/>
            <person name="Neafsey D.E."/>
            <person name="Walton C."/>
            <person name="Walker B."/>
            <person name="Young S.K."/>
            <person name="Zeng Q."/>
            <person name="Gargeya S."/>
            <person name="Fitzgerald M."/>
            <person name="Haas B."/>
            <person name="Abouelleil A."/>
            <person name="Allen A.W."/>
            <person name="Alvarado L."/>
            <person name="Arachchi H.M."/>
            <person name="Berlin A.M."/>
            <person name="Chapman S.B."/>
            <person name="Gainer-Dewar J."/>
            <person name="Goldberg J."/>
            <person name="Griggs A."/>
            <person name="Gujja S."/>
            <person name="Hansen M."/>
            <person name="Howarth C."/>
            <person name="Imamovic A."/>
            <person name="Ireland A."/>
            <person name="Larimer J."/>
            <person name="McCowan C."/>
            <person name="Murphy C."/>
            <person name="Pearson M."/>
            <person name="Poon T.W."/>
            <person name="Priest M."/>
            <person name="Roberts A."/>
            <person name="Saif S."/>
            <person name="Shea T."/>
            <person name="Sisk P."/>
            <person name="Sykes S."/>
            <person name="Wortman J."/>
            <person name="Nusbaum C."/>
            <person name="Birren B."/>
        </authorList>
    </citation>
    <scope>NUCLEOTIDE SEQUENCE [LARGE SCALE GENOMIC DNA]</scope>
    <source>
        <strain evidence="4">WRAIR2</strain>
    </source>
</reference>
<evidence type="ECO:0000256" key="2">
    <source>
        <dbReference type="SAM" id="SignalP"/>
    </source>
</evidence>
<dbReference type="Proteomes" id="UP000075884">
    <property type="component" value="Unassembled WGS sequence"/>
</dbReference>
<proteinExistence type="predicted"/>
<accession>A0A182NAI3</accession>
<feature type="chain" id="PRO_5008129560" evidence="2">
    <location>
        <begin position="23"/>
        <end position="158"/>
    </location>
</feature>
<dbReference type="EnsemblMetazoa" id="ADIR004659-RA">
    <property type="protein sequence ID" value="ADIR004659-PA"/>
    <property type="gene ID" value="ADIR004659"/>
</dbReference>
<evidence type="ECO:0000313" key="3">
    <source>
        <dbReference type="EnsemblMetazoa" id="ADIR004659-PA"/>
    </source>
</evidence>
<feature type="signal peptide" evidence="2">
    <location>
        <begin position="1"/>
        <end position="22"/>
    </location>
</feature>